<feature type="region of interest" description="Disordered" evidence="1">
    <location>
        <begin position="273"/>
        <end position="311"/>
    </location>
</feature>
<dbReference type="AlphaFoldDB" id="A0A6N2KEP8"/>
<dbReference type="InterPro" id="IPR052448">
    <property type="entry name" value="DnaJ_C16_autophagy_reg"/>
</dbReference>
<dbReference type="PANTHER" id="PTHR44303:SF2">
    <property type="entry name" value="DNAJ HOMOLOG SUBFAMILY C MEMBER 16"/>
    <property type="match status" value="1"/>
</dbReference>
<sequence>MQAFFSIGEDQLCAVKESVLLHLYARLLKVIGHIPLLHLCYGGEDFSVWWNAFEVESAPAIAFVKDSGVKPVVVHGLVNNSEFLDLVEKNKQQGHSRAGNDTISWYCVILAGRLGPELNKMREKYCSYYIHSETSYDTCGPRRDLVDVPKLFIVRYKRNASEDVIKVDTKPKNIFNVFEDENMDPASQLVARYNGSDEISQRSKTLPSEDSDPIWSRGAQSIFSKSIGIKQRIYNNFSRIYDYLGDPRIGPILLLGALMSFGTIWLIRSQSTHPKASQPSQSNAKYGWAQDGAGGDGRGSEVVDGSGAVVD</sequence>
<accession>A0A6N2KEP8</accession>
<dbReference type="EMBL" id="CAADRP010000180">
    <property type="protein sequence ID" value="VFU24605.1"/>
    <property type="molecule type" value="Genomic_DNA"/>
</dbReference>
<proteinExistence type="predicted"/>
<dbReference type="PANTHER" id="PTHR44303">
    <property type="entry name" value="DNAJ HOMOLOG SUBFAMILY C MEMBER 16"/>
    <property type="match status" value="1"/>
</dbReference>
<evidence type="ECO:0000313" key="2">
    <source>
        <dbReference type="EMBL" id="VFU24605.1"/>
    </source>
</evidence>
<evidence type="ECO:0000256" key="1">
    <source>
        <dbReference type="SAM" id="MobiDB-lite"/>
    </source>
</evidence>
<organism evidence="2">
    <name type="scientific">Salix viminalis</name>
    <name type="common">Common osier</name>
    <name type="synonym">Basket willow</name>
    <dbReference type="NCBI Taxonomy" id="40686"/>
    <lineage>
        <taxon>Eukaryota</taxon>
        <taxon>Viridiplantae</taxon>
        <taxon>Streptophyta</taxon>
        <taxon>Embryophyta</taxon>
        <taxon>Tracheophyta</taxon>
        <taxon>Spermatophyta</taxon>
        <taxon>Magnoliopsida</taxon>
        <taxon>eudicotyledons</taxon>
        <taxon>Gunneridae</taxon>
        <taxon>Pentapetalae</taxon>
        <taxon>rosids</taxon>
        <taxon>fabids</taxon>
        <taxon>Malpighiales</taxon>
        <taxon>Salicaceae</taxon>
        <taxon>Saliceae</taxon>
        <taxon>Salix</taxon>
    </lineage>
</organism>
<name>A0A6N2KEP8_SALVM</name>
<feature type="compositionally biased region" description="Polar residues" evidence="1">
    <location>
        <begin position="273"/>
        <end position="284"/>
    </location>
</feature>
<protein>
    <recommendedName>
        <fullName evidence="3">Thioredoxin domain-containing protein</fullName>
    </recommendedName>
</protein>
<reference evidence="2" key="1">
    <citation type="submission" date="2019-03" db="EMBL/GenBank/DDBJ databases">
        <authorList>
            <person name="Mank J."/>
            <person name="Almeida P."/>
        </authorList>
    </citation>
    <scope>NUCLEOTIDE SEQUENCE</scope>
    <source>
        <strain evidence="2">78183</strain>
    </source>
</reference>
<gene>
    <name evidence="2" type="ORF">SVIM_LOCUS47933</name>
</gene>
<evidence type="ECO:0008006" key="3">
    <source>
        <dbReference type="Google" id="ProtNLM"/>
    </source>
</evidence>